<accession>A0ABR1FKH5</accession>
<dbReference type="EMBL" id="JBBJCI010000368">
    <property type="protein sequence ID" value="KAK7232501.1"/>
    <property type="molecule type" value="Genomic_DNA"/>
</dbReference>
<gene>
    <name evidence="2" type="ORF">SO694_00032392</name>
</gene>
<reference evidence="2 3" key="1">
    <citation type="submission" date="2024-03" db="EMBL/GenBank/DDBJ databases">
        <title>Aureococcus anophagefferens CCMP1851 and Kratosvirus quantuckense: Draft genome of a second virus-susceptible host strain in the model system.</title>
        <authorList>
            <person name="Chase E."/>
            <person name="Truchon A.R."/>
            <person name="Schepens W."/>
            <person name="Wilhelm S.W."/>
        </authorList>
    </citation>
    <scope>NUCLEOTIDE SEQUENCE [LARGE SCALE GENOMIC DNA]</scope>
    <source>
        <strain evidence="2 3">CCMP1851</strain>
    </source>
</reference>
<feature type="region of interest" description="Disordered" evidence="1">
    <location>
        <begin position="23"/>
        <end position="100"/>
    </location>
</feature>
<feature type="compositionally biased region" description="Pro residues" evidence="1">
    <location>
        <begin position="36"/>
        <end position="52"/>
    </location>
</feature>
<feature type="region of interest" description="Disordered" evidence="1">
    <location>
        <begin position="130"/>
        <end position="163"/>
    </location>
</feature>
<name>A0ABR1FKH5_AURAN</name>
<proteinExistence type="predicted"/>
<organism evidence="2 3">
    <name type="scientific">Aureococcus anophagefferens</name>
    <name type="common">Harmful bloom alga</name>
    <dbReference type="NCBI Taxonomy" id="44056"/>
    <lineage>
        <taxon>Eukaryota</taxon>
        <taxon>Sar</taxon>
        <taxon>Stramenopiles</taxon>
        <taxon>Ochrophyta</taxon>
        <taxon>Pelagophyceae</taxon>
        <taxon>Pelagomonadales</taxon>
        <taxon>Pelagomonadaceae</taxon>
        <taxon>Aureococcus</taxon>
    </lineage>
</organism>
<dbReference type="Proteomes" id="UP001363151">
    <property type="component" value="Unassembled WGS sequence"/>
</dbReference>
<protein>
    <recommendedName>
        <fullName evidence="4">SH3 domain-containing protein</fullName>
    </recommendedName>
</protein>
<feature type="compositionally biased region" description="Acidic residues" evidence="1">
    <location>
        <begin position="57"/>
        <end position="70"/>
    </location>
</feature>
<keyword evidence="3" id="KW-1185">Reference proteome</keyword>
<feature type="compositionally biased region" description="Low complexity" evidence="1">
    <location>
        <begin position="23"/>
        <end position="35"/>
    </location>
</feature>
<sequence length="163" mass="17255">MDGWILVSRLDESGYVPTAYIRPASPSVASSSGAAPAPPAAAAPPVAPPPRRNPNVDDVDDSDDDDDDEGTVGPRLEKRARARPRGRSDKFQVTFDATASATDKANAVAAGLLIDYMFFEIDHGLCGPETSVGAPTAPDARPRAAPRAQLLPAMRAHKMEHRD</sequence>
<evidence type="ECO:0000313" key="2">
    <source>
        <dbReference type="EMBL" id="KAK7232501.1"/>
    </source>
</evidence>
<evidence type="ECO:0000313" key="3">
    <source>
        <dbReference type="Proteomes" id="UP001363151"/>
    </source>
</evidence>
<comment type="caution">
    <text evidence="2">The sequence shown here is derived from an EMBL/GenBank/DDBJ whole genome shotgun (WGS) entry which is preliminary data.</text>
</comment>
<evidence type="ECO:0008006" key="4">
    <source>
        <dbReference type="Google" id="ProtNLM"/>
    </source>
</evidence>
<feature type="compositionally biased region" description="Low complexity" evidence="1">
    <location>
        <begin position="134"/>
        <end position="154"/>
    </location>
</feature>
<evidence type="ECO:0000256" key="1">
    <source>
        <dbReference type="SAM" id="MobiDB-lite"/>
    </source>
</evidence>